<reference evidence="3 4" key="1">
    <citation type="submission" date="2018-04" db="EMBL/GenBank/DDBJ databases">
        <authorList>
            <person name="Huttner S."/>
            <person name="Dainat J."/>
        </authorList>
    </citation>
    <scope>NUCLEOTIDE SEQUENCE [LARGE SCALE GENOMIC DNA]</scope>
</reference>
<sequence length="132" mass="14479">MVNTSSGAVDLGSRVFFVWGAFCILSIAFVWCMVYETSKISLEQIDEMYERVAHAWNSRSFEPSWSFQQMRDFGFSDSGIPPVEPQLELQPSQGSTSHSDTGGSATSNTTATATTSQEAKVLSQLGPVDFSY</sequence>
<proteinExistence type="predicted"/>
<dbReference type="Gene3D" id="1.20.1250.20">
    <property type="entry name" value="MFS general substrate transporter like domains"/>
    <property type="match status" value="1"/>
</dbReference>
<feature type="transmembrane region" description="Helical" evidence="2">
    <location>
        <begin position="16"/>
        <end position="35"/>
    </location>
</feature>
<evidence type="ECO:0000313" key="4">
    <source>
        <dbReference type="Proteomes" id="UP000289323"/>
    </source>
</evidence>
<dbReference type="EMBL" id="OUUZ01000001">
    <property type="protein sequence ID" value="SPQ18339.1"/>
    <property type="molecule type" value="Genomic_DNA"/>
</dbReference>
<dbReference type="InterPro" id="IPR036259">
    <property type="entry name" value="MFS_trans_sf"/>
</dbReference>
<evidence type="ECO:0000256" key="1">
    <source>
        <dbReference type="SAM" id="MobiDB-lite"/>
    </source>
</evidence>
<evidence type="ECO:0000313" key="3">
    <source>
        <dbReference type="EMBL" id="SPQ18339.1"/>
    </source>
</evidence>
<keyword evidence="2" id="KW-0472">Membrane</keyword>
<dbReference type="Proteomes" id="UP000289323">
    <property type="component" value="Unassembled WGS sequence"/>
</dbReference>
<feature type="region of interest" description="Disordered" evidence="1">
    <location>
        <begin position="72"/>
        <end position="119"/>
    </location>
</feature>
<organism evidence="3 4">
    <name type="scientific">Thermothielavioides terrestris</name>
    <dbReference type="NCBI Taxonomy" id="2587410"/>
    <lineage>
        <taxon>Eukaryota</taxon>
        <taxon>Fungi</taxon>
        <taxon>Dikarya</taxon>
        <taxon>Ascomycota</taxon>
        <taxon>Pezizomycotina</taxon>
        <taxon>Sordariomycetes</taxon>
        <taxon>Sordariomycetidae</taxon>
        <taxon>Sordariales</taxon>
        <taxon>Chaetomiaceae</taxon>
        <taxon>Thermothielavioides</taxon>
    </lineage>
</organism>
<protein>
    <submittedName>
        <fullName evidence="3">727e19eb-bbb7-4e6d-a888-1c4c11b51099</fullName>
    </submittedName>
</protein>
<keyword evidence="2" id="KW-1133">Transmembrane helix</keyword>
<dbReference type="AlphaFoldDB" id="A0A3S5CVQ3"/>
<gene>
    <name evidence="3" type="ORF">TT172_LOCUS758</name>
</gene>
<feature type="compositionally biased region" description="Polar residues" evidence="1">
    <location>
        <begin position="89"/>
        <end position="100"/>
    </location>
</feature>
<evidence type="ECO:0000256" key="2">
    <source>
        <dbReference type="SAM" id="Phobius"/>
    </source>
</evidence>
<feature type="compositionally biased region" description="Low complexity" evidence="1">
    <location>
        <begin position="101"/>
        <end position="116"/>
    </location>
</feature>
<accession>A0A3S5CVQ3</accession>
<keyword evidence="2" id="KW-0812">Transmembrane</keyword>
<name>A0A3S5CVQ3_9PEZI</name>